<keyword evidence="1" id="KW-1003">Cell membrane</keyword>
<feature type="region of interest" description="Disordered" evidence="5">
    <location>
        <begin position="95"/>
        <end position="114"/>
    </location>
</feature>
<name>A0A098B4W1_DESHA</name>
<evidence type="ECO:0000256" key="1">
    <source>
        <dbReference type="ARBA" id="ARBA00022475"/>
    </source>
</evidence>
<evidence type="ECO:0000256" key="6">
    <source>
        <dbReference type="SAM" id="Phobius"/>
    </source>
</evidence>
<keyword evidence="2 6" id="KW-0812">Transmembrane</keyword>
<dbReference type="Pfam" id="PF06305">
    <property type="entry name" value="LapA_dom"/>
    <property type="match status" value="1"/>
</dbReference>
<gene>
    <name evidence="8" type="ORF">DPCES_3516</name>
</gene>
<keyword evidence="3 6" id="KW-1133">Transmembrane helix</keyword>
<evidence type="ECO:0000256" key="5">
    <source>
        <dbReference type="SAM" id="MobiDB-lite"/>
    </source>
</evidence>
<organism evidence="8">
    <name type="scientific">Desulfitobacterium hafniense</name>
    <name type="common">Desulfitobacterium frappieri</name>
    <dbReference type="NCBI Taxonomy" id="49338"/>
    <lineage>
        <taxon>Bacteria</taxon>
        <taxon>Bacillati</taxon>
        <taxon>Bacillota</taxon>
        <taxon>Clostridia</taxon>
        <taxon>Eubacteriales</taxon>
        <taxon>Desulfitobacteriaceae</taxon>
        <taxon>Desulfitobacterium</taxon>
    </lineage>
</organism>
<reference evidence="8" key="1">
    <citation type="submission" date="2014-07" db="EMBL/GenBank/DDBJ databases">
        <authorList>
            <person name="Hornung V.Bastian."/>
        </authorList>
    </citation>
    <scope>NUCLEOTIDE SEQUENCE</scope>
    <source>
        <strain evidence="8">PCE-S</strain>
    </source>
</reference>
<dbReference type="GO" id="GO:0005886">
    <property type="term" value="C:plasma membrane"/>
    <property type="evidence" value="ECO:0007669"/>
    <property type="project" value="InterPro"/>
</dbReference>
<sequence length="114" mass="12461">MIFLIFTLLVALFVAIFAVQNAAPVAINFFWYVAEVPLVLIILGAALAGALIVFFMAIWREFRLKGTVRAQAKAEIKAKSEPQDHVVPKDIVPKDMVPTEANPADKEDTALPPG</sequence>
<proteinExistence type="predicted"/>
<accession>A0A098B4W1</accession>
<dbReference type="RefSeq" id="WP_208925996.1">
    <property type="nucleotide sequence ID" value="NZ_LK996017.1"/>
</dbReference>
<keyword evidence="4 6" id="KW-0472">Membrane</keyword>
<feature type="domain" description="Lipopolysaccharide assembly protein A" evidence="7">
    <location>
        <begin position="20"/>
        <end position="74"/>
    </location>
</feature>
<dbReference type="EMBL" id="LK996017">
    <property type="protein sequence ID" value="CDX03402.1"/>
    <property type="molecule type" value="Genomic_DNA"/>
</dbReference>
<feature type="compositionally biased region" description="Basic and acidic residues" evidence="5">
    <location>
        <begin position="103"/>
        <end position="114"/>
    </location>
</feature>
<evidence type="ECO:0000256" key="2">
    <source>
        <dbReference type="ARBA" id="ARBA00022692"/>
    </source>
</evidence>
<dbReference type="PANTHER" id="PTHR41335">
    <property type="entry name" value="MEMBRANE PROTEIN-RELATED"/>
    <property type="match status" value="1"/>
</dbReference>
<evidence type="ECO:0000313" key="8">
    <source>
        <dbReference type="EMBL" id="CDX03402.1"/>
    </source>
</evidence>
<dbReference type="InterPro" id="IPR010445">
    <property type="entry name" value="LapA_dom"/>
</dbReference>
<dbReference type="PANTHER" id="PTHR41335:SF1">
    <property type="entry name" value="MEMBRANE PROTEIN"/>
    <property type="match status" value="1"/>
</dbReference>
<evidence type="ECO:0000256" key="4">
    <source>
        <dbReference type="ARBA" id="ARBA00023136"/>
    </source>
</evidence>
<evidence type="ECO:0000256" key="3">
    <source>
        <dbReference type="ARBA" id="ARBA00022989"/>
    </source>
</evidence>
<evidence type="ECO:0000259" key="7">
    <source>
        <dbReference type="Pfam" id="PF06305"/>
    </source>
</evidence>
<dbReference type="PATRIC" id="fig|49338.4.peg.3778"/>
<feature type="transmembrane region" description="Helical" evidence="6">
    <location>
        <begin position="38"/>
        <end position="59"/>
    </location>
</feature>
<dbReference type="AlphaFoldDB" id="A0A098B4W1"/>
<protein>
    <recommendedName>
        <fullName evidence="7">Lipopolysaccharide assembly protein A domain-containing protein</fullName>
    </recommendedName>
</protein>